<proteinExistence type="inferred from homology"/>
<evidence type="ECO:0000256" key="11">
    <source>
        <dbReference type="ARBA" id="ARBA00093251"/>
    </source>
</evidence>
<dbReference type="GO" id="GO:0090729">
    <property type="term" value="F:toxin activity"/>
    <property type="evidence" value="ECO:0007669"/>
    <property type="project" value="UniProtKB-KW"/>
</dbReference>
<keyword evidence="4" id="KW-0964">Secreted</keyword>
<organism evidence="13">
    <name type="scientific">Salmonella enterica I</name>
    <dbReference type="NCBI Taxonomy" id="59201"/>
    <lineage>
        <taxon>Bacteria</taxon>
        <taxon>Pseudomonadati</taxon>
        <taxon>Pseudomonadota</taxon>
        <taxon>Gammaproteobacteria</taxon>
        <taxon>Enterobacterales</taxon>
        <taxon>Enterobacteriaceae</taxon>
        <taxon>Salmonella</taxon>
    </lineage>
</organism>
<evidence type="ECO:0000256" key="12">
    <source>
        <dbReference type="ARBA" id="ARBA00093451"/>
    </source>
</evidence>
<evidence type="ECO:0000256" key="10">
    <source>
        <dbReference type="ARBA" id="ARBA00023211"/>
    </source>
</evidence>
<dbReference type="GO" id="GO:0046872">
    <property type="term" value="F:metal ion binding"/>
    <property type="evidence" value="ECO:0007669"/>
    <property type="project" value="UniProtKB-KW"/>
</dbReference>
<keyword evidence="9" id="KW-0843">Virulence</keyword>
<reference evidence="13" key="1">
    <citation type="journal article" date="2018" name="Genome Biol.">
        <title>SKESA: strategic k-mer extension for scrupulous assemblies.</title>
        <authorList>
            <person name="Souvorov A."/>
            <person name="Agarwala R."/>
            <person name="Lipman D.J."/>
        </authorList>
    </citation>
    <scope>NUCLEOTIDE SEQUENCE</scope>
    <source>
        <strain evidence="13">Salmonella enterica</strain>
    </source>
</reference>
<protein>
    <submittedName>
        <fullName evidence="13">T3SS effector NleB</fullName>
    </submittedName>
</protein>
<keyword evidence="5" id="KW-0800">Toxin</keyword>
<evidence type="ECO:0000256" key="2">
    <source>
        <dbReference type="ARBA" id="ARBA00004340"/>
    </source>
</evidence>
<comment type="catalytic activity">
    <reaction evidence="11">
        <text>L-arginyl-[protein] + UDP-N-acetyl-alpha-D-glucosamine = N(omega)-(N-acetyl-beta-D-glucosaminyl)-L-arginyl-[protein] + UDP + H(+)</text>
        <dbReference type="Rhea" id="RHEA:66632"/>
        <dbReference type="Rhea" id="RHEA-COMP:10532"/>
        <dbReference type="Rhea" id="RHEA-COMP:17079"/>
        <dbReference type="ChEBI" id="CHEBI:15378"/>
        <dbReference type="ChEBI" id="CHEBI:29965"/>
        <dbReference type="ChEBI" id="CHEBI:57705"/>
        <dbReference type="ChEBI" id="CHEBI:58223"/>
        <dbReference type="ChEBI" id="CHEBI:167322"/>
    </reaction>
    <physiologicalReaction direction="left-to-right" evidence="11">
        <dbReference type="Rhea" id="RHEA:66633"/>
    </physiologicalReaction>
</comment>
<name>A0A6Y2I1Q0_SALET</name>
<keyword evidence="6" id="KW-0328">Glycosyltransferase</keyword>
<keyword evidence="10" id="KW-0464">Manganese</keyword>
<evidence type="ECO:0000256" key="4">
    <source>
        <dbReference type="ARBA" id="ARBA00022525"/>
    </source>
</evidence>
<feature type="non-terminal residue" evidence="13">
    <location>
        <position position="1"/>
    </location>
</feature>
<comment type="cofactor">
    <cofactor evidence="1">
        <name>Mn(2+)</name>
        <dbReference type="ChEBI" id="CHEBI:29035"/>
    </cofactor>
</comment>
<evidence type="ECO:0000256" key="7">
    <source>
        <dbReference type="ARBA" id="ARBA00022679"/>
    </source>
</evidence>
<keyword evidence="8" id="KW-0479">Metal-binding</keyword>
<evidence type="ECO:0000256" key="9">
    <source>
        <dbReference type="ARBA" id="ARBA00023026"/>
    </source>
</evidence>
<dbReference type="GO" id="GO:0005576">
    <property type="term" value="C:extracellular region"/>
    <property type="evidence" value="ECO:0007669"/>
    <property type="project" value="UniProtKB-SubCell"/>
</dbReference>
<evidence type="ECO:0000256" key="8">
    <source>
        <dbReference type="ARBA" id="ARBA00022723"/>
    </source>
</evidence>
<sequence>NFIEFKHEHIFMDTSSLTISSWR</sequence>
<comment type="caution">
    <text evidence="13">The sequence shown here is derived from an EMBL/GenBank/DDBJ whole genome shotgun (WGS) entry which is preliminary data.</text>
</comment>
<dbReference type="InterPro" id="IPR057545">
    <property type="entry name" value="SseK_NleB"/>
</dbReference>
<evidence type="ECO:0000256" key="6">
    <source>
        <dbReference type="ARBA" id="ARBA00022676"/>
    </source>
</evidence>
<dbReference type="GO" id="GO:0106362">
    <property type="term" value="F:protein-arginine N-acetylglucosaminyltransferase activity"/>
    <property type="evidence" value="ECO:0007669"/>
    <property type="project" value="UniProtKB-ARBA"/>
</dbReference>
<evidence type="ECO:0000256" key="1">
    <source>
        <dbReference type="ARBA" id="ARBA00001936"/>
    </source>
</evidence>
<comment type="subcellular location">
    <subcellularLocation>
        <location evidence="2">Host cell</location>
    </subcellularLocation>
    <subcellularLocation>
        <location evidence="3">Secreted</location>
    </subcellularLocation>
</comment>
<evidence type="ECO:0000313" key="13">
    <source>
        <dbReference type="EMBL" id="HAB4410919.1"/>
    </source>
</evidence>
<dbReference type="EMBL" id="DAAGSU010000025">
    <property type="protein sequence ID" value="HAB4410919.1"/>
    <property type="molecule type" value="Genomic_DNA"/>
</dbReference>
<dbReference type="Pfam" id="PF24688">
    <property type="entry name" value="SseK_NleB"/>
    <property type="match status" value="1"/>
</dbReference>
<keyword evidence="7" id="KW-0808">Transferase</keyword>
<dbReference type="AlphaFoldDB" id="A0A6Y2I1Q0"/>
<dbReference type="GO" id="GO:0043657">
    <property type="term" value="C:host cell"/>
    <property type="evidence" value="ECO:0007669"/>
    <property type="project" value="UniProtKB-SubCell"/>
</dbReference>
<gene>
    <name evidence="13" type="ORF">GBY09_06875</name>
</gene>
<evidence type="ECO:0000256" key="5">
    <source>
        <dbReference type="ARBA" id="ARBA00022656"/>
    </source>
</evidence>
<evidence type="ECO:0000256" key="3">
    <source>
        <dbReference type="ARBA" id="ARBA00004613"/>
    </source>
</evidence>
<reference evidence="13" key="2">
    <citation type="submission" date="2019-10" db="EMBL/GenBank/DDBJ databases">
        <authorList>
            <consortium name="NCBI Pathogen Detection Project"/>
        </authorList>
    </citation>
    <scope>NUCLEOTIDE SEQUENCE</scope>
    <source>
        <strain evidence="13">Salmonella enterica</strain>
    </source>
</reference>
<comment type="similarity">
    <text evidence="12">Belongs to the glycosyltransferase NleB family.</text>
</comment>
<accession>A0A6Y2I1Q0</accession>